<proteinExistence type="predicted"/>
<dbReference type="AlphaFoldDB" id="A0A0C3E9T6"/>
<accession>A0A0C3E9T6</accession>
<protein>
    <submittedName>
        <fullName evidence="1">Uncharacterized protein</fullName>
    </submittedName>
</protein>
<keyword evidence="2" id="KW-1185">Reference proteome</keyword>
<reference evidence="2" key="2">
    <citation type="submission" date="2015-01" db="EMBL/GenBank/DDBJ databases">
        <title>Evolutionary Origins and Diversification of the Mycorrhizal Mutualists.</title>
        <authorList>
            <consortium name="DOE Joint Genome Institute"/>
            <consortium name="Mycorrhizal Genomics Consortium"/>
            <person name="Kohler A."/>
            <person name="Kuo A."/>
            <person name="Nagy L.G."/>
            <person name="Floudas D."/>
            <person name="Copeland A."/>
            <person name="Barry K.W."/>
            <person name="Cichocki N."/>
            <person name="Veneault-Fourrey C."/>
            <person name="LaButti K."/>
            <person name="Lindquist E.A."/>
            <person name="Lipzen A."/>
            <person name="Lundell T."/>
            <person name="Morin E."/>
            <person name="Murat C."/>
            <person name="Riley R."/>
            <person name="Ohm R."/>
            <person name="Sun H."/>
            <person name="Tunlid A."/>
            <person name="Henrissat B."/>
            <person name="Grigoriev I.V."/>
            <person name="Hibbett D.S."/>
            <person name="Martin F."/>
        </authorList>
    </citation>
    <scope>NUCLEOTIDE SEQUENCE [LARGE SCALE GENOMIC DNA]</scope>
    <source>
        <strain evidence="2">Foug A</strain>
    </source>
</reference>
<dbReference type="InParanoid" id="A0A0C3E9T6"/>
<evidence type="ECO:0000313" key="1">
    <source>
        <dbReference type="EMBL" id="KIM64741.1"/>
    </source>
</evidence>
<reference evidence="1 2" key="1">
    <citation type="submission" date="2014-04" db="EMBL/GenBank/DDBJ databases">
        <authorList>
            <consortium name="DOE Joint Genome Institute"/>
            <person name="Kuo A."/>
            <person name="Kohler A."/>
            <person name="Nagy L.G."/>
            <person name="Floudas D."/>
            <person name="Copeland A."/>
            <person name="Barry K.W."/>
            <person name="Cichocki N."/>
            <person name="Veneault-Fourrey C."/>
            <person name="LaButti K."/>
            <person name="Lindquist E.A."/>
            <person name="Lipzen A."/>
            <person name="Lundell T."/>
            <person name="Morin E."/>
            <person name="Murat C."/>
            <person name="Sun H."/>
            <person name="Tunlid A."/>
            <person name="Henrissat B."/>
            <person name="Grigoriev I.V."/>
            <person name="Hibbett D.S."/>
            <person name="Martin F."/>
            <person name="Nordberg H.P."/>
            <person name="Cantor M.N."/>
            <person name="Hua S.X."/>
        </authorList>
    </citation>
    <scope>NUCLEOTIDE SEQUENCE [LARGE SCALE GENOMIC DNA]</scope>
    <source>
        <strain evidence="1 2">Foug A</strain>
    </source>
</reference>
<dbReference type="Proteomes" id="UP000053989">
    <property type="component" value="Unassembled WGS sequence"/>
</dbReference>
<dbReference type="HOGENOM" id="CLU_2387464_0_0_1"/>
<name>A0A0C3E9T6_9AGAM</name>
<evidence type="ECO:0000313" key="2">
    <source>
        <dbReference type="Proteomes" id="UP000053989"/>
    </source>
</evidence>
<dbReference type="EMBL" id="KN822026">
    <property type="protein sequence ID" value="KIM64741.1"/>
    <property type="molecule type" value="Genomic_DNA"/>
</dbReference>
<gene>
    <name evidence="1" type="ORF">SCLCIDRAFT_1212805</name>
</gene>
<sequence>MYAFTEAVICTIMGTGNSRSEHPSLLQPYVTVAQLPTHDYILAALTYSHHRALCFFRQPYNSQMVRQGGASILTKNLVLTGSPDVRQLPSSGSG</sequence>
<organism evidence="1 2">
    <name type="scientific">Scleroderma citrinum Foug A</name>
    <dbReference type="NCBI Taxonomy" id="1036808"/>
    <lineage>
        <taxon>Eukaryota</taxon>
        <taxon>Fungi</taxon>
        <taxon>Dikarya</taxon>
        <taxon>Basidiomycota</taxon>
        <taxon>Agaricomycotina</taxon>
        <taxon>Agaricomycetes</taxon>
        <taxon>Agaricomycetidae</taxon>
        <taxon>Boletales</taxon>
        <taxon>Sclerodermatineae</taxon>
        <taxon>Sclerodermataceae</taxon>
        <taxon>Scleroderma</taxon>
    </lineage>
</organism>